<sequence>MFDLLPIVQISADIQLFEEKKRKKAGYGEIKCISASILPKWINSKKIQRKAAGQVRRDGKQKNGERKSAKDLKHFEEMHFGSLCRQFLSESALFSLSHNFFHGLKN</sequence>
<evidence type="ECO:0000313" key="2">
    <source>
        <dbReference type="Proteomes" id="UP001380953"/>
    </source>
</evidence>
<accession>A0ACC6PBG4</accession>
<organism evidence="1 2">
    <name type="scientific">Saccharibacillus sacchari</name>
    <dbReference type="NCBI Taxonomy" id="456493"/>
    <lineage>
        <taxon>Bacteria</taxon>
        <taxon>Bacillati</taxon>
        <taxon>Bacillota</taxon>
        <taxon>Bacilli</taxon>
        <taxon>Bacillales</taxon>
        <taxon>Paenibacillaceae</taxon>
        <taxon>Saccharibacillus</taxon>
    </lineage>
</organism>
<dbReference type="Proteomes" id="UP001380953">
    <property type="component" value="Unassembled WGS sequence"/>
</dbReference>
<keyword evidence="2" id="KW-1185">Reference proteome</keyword>
<reference evidence="1" key="1">
    <citation type="submission" date="2024-03" db="EMBL/GenBank/DDBJ databases">
        <title>Whole genome sequecning of epiphytes from Marcgravia umbellata leaves.</title>
        <authorList>
            <person name="Kumar G."/>
            <person name="Savka M.A."/>
        </authorList>
    </citation>
    <scope>NUCLEOTIDE SEQUENCE</scope>
    <source>
        <strain evidence="1">RIT_BL5</strain>
    </source>
</reference>
<gene>
    <name evidence="1" type="ORF">WKI47_10330</name>
</gene>
<protein>
    <submittedName>
        <fullName evidence="1">Uncharacterized protein</fullName>
    </submittedName>
</protein>
<evidence type="ECO:0000313" key="1">
    <source>
        <dbReference type="EMBL" id="MEJ8304288.1"/>
    </source>
</evidence>
<proteinExistence type="predicted"/>
<dbReference type="EMBL" id="JBBKAR010000033">
    <property type="protein sequence ID" value="MEJ8304288.1"/>
    <property type="molecule type" value="Genomic_DNA"/>
</dbReference>
<name>A0ACC6PBG4_9BACL</name>
<comment type="caution">
    <text evidence="1">The sequence shown here is derived from an EMBL/GenBank/DDBJ whole genome shotgun (WGS) entry which is preliminary data.</text>
</comment>